<accession>A0A7W5UVE2</accession>
<organism evidence="1 2">
    <name type="scientific">Alloprevotella rava</name>
    <dbReference type="NCBI Taxonomy" id="671218"/>
    <lineage>
        <taxon>Bacteria</taxon>
        <taxon>Pseudomonadati</taxon>
        <taxon>Bacteroidota</taxon>
        <taxon>Bacteroidia</taxon>
        <taxon>Bacteroidales</taxon>
        <taxon>Prevotellaceae</taxon>
        <taxon>Alloprevotella</taxon>
    </lineage>
</organism>
<dbReference type="EMBL" id="JACICA010000002">
    <property type="protein sequence ID" value="MBB3702274.1"/>
    <property type="molecule type" value="Genomic_DNA"/>
</dbReference>
<proteinExistence type="predicted"/>
<comment type="caution">
    <text evidence="1">The sequence shown here is derived from an EMBL/GenBank/DDBJ whole genome shotgun (WGS) entry which is preliminary data.</text>
</comment>
<dbReference type="Proteomes" id="UP000541425">
    <property type="component" value="Unassembled WGS sequence"/>
</dbReference>
<reference evidence="1 2" key="1">
    <citation type="submission" date="2020-08" db="EMBL/GenBank/DDBJ databases">
        <title>Genomic Encyclopedia of Type Strains, Phase IV (KMG-IV): sequencing the most valuable type-strain genomes for metagenomic binning, comparative biology and taxonomic classification.</title>
        <authorList>
            <person name="Goeker M."/>
        </authorList>
    </citation>
    <scope>NUCLEOTIDE SEQUENCE [LARGE SCALE GENOMIC DNA]</scope>
    <source>
        <strain evidence="1 2">DSM 22548</strain>
    </source>
</reference>
<dbReference type="AlphaFoldDB" id="A0A7W5UVE2"/>
<sequence length="51" mass="6060">MSHSQNEKVRILLTIIEIIIGVFSPQMFTKKAKRDEVIGRYGKVHFLFQRR</sequence>
<evidence type="ECO:0000313" key="2">
    <source>
        <dbReference type="Proteomes" id="UP000541425"/>
    </source>
</evidence>
<gene>
    <name evidence="1" type="ORF">FHS60_000727</name>
</gene>
<evidence type="ECO:0000313" key="1">
    <source>
        <dbReference type="EMBL" id="MBB3702274.1"/>
    </source>
</evidence>
<protein>
    <submittedName>
        <fullName evidence="1">Uncharacterized protein</fullName>
    </submittedName>
</protein>
<name>A0A7W5UVE2_9BACT</name>